<dbReference type="EC" id="2.8.1.14" evidence="4"/>
<evidence type="ECO:0000256" key="3">
    <source>
        <dbReference type="ARBA" id="ARBA00006191"/>
    </source>
</evidence>
<dbReference type="Proteomes" id="UP001566132">
    <property type="component" value="Unassembled WGS sequence"/>
</dbReference>
<gene>
    <name evidence="15" type="ORF">ABEB36_002378</name>
</gene>
<dbReference type="HAMAP" id="MF_00144">
    <property type="entry name" value="tRNA_thiouridyl_MnmA"/>
    <property type="match status" value="1"/>
</dbReference>
<proteinExistence type="inferred from homology"/>
<keyword evidence="16" id="KW-1185">Reference proteome</keyword>
<evidence type="ECO:0000256" key="1">
    <source>
        <dbReference type="ARBA" id="ARBA00003986"/>
    </source>
</evidence>
<dbReference type="GO" id="GO:0005524">
    <property type="term" value="F:ATP binding"/>
    <property type="evidence" value="ECO:0007669"/>
    <property type="project" value="UniProtKB-KW"/>
</dbReference>
<dbReference type="InterPro" id="IPR014729">
    <property type="entry name" value="Rossmann-like_a/b/a_fold"/>
</dbReference>
<keyword evidence="6" id="KW-0808">Transferase</keyword>
<evidence type="ECO:0000256" key="11">
    <source>
        <dbReference type="ARBA" id="ARBA00023157"/>
    </source>
</evidence>
<dbReference type="Pfam" id="PF20258">
    <property type="entry name" value="tRNA_Me_trans_C"/>
    <property type="match status" value="1"/>
</dbReference>
<dbReference type="NCBIfam" id="NF001138">
    <property type="entry name" value="PRK00143.1"/>
    <property type="match status" value="1"/>
</dbReference>
<dbReference type="PANTHER" id="PTHR11933:SF5">
    <property type="entry name" value="MITOCHONDRIAL TRNA-SPECIFIC 2-THIOURIDYLASE 1"/>
    <property type="match status" value="1"/>
</dbReference>
<feature type="domain" description="tRNA-specific 2-thiouridylase MnmA-like central" evidence="14">
    <location>
        <begin position="213"/>
        <end position="276"/>
    </location>
</feature>
<dbReference type="AlphaFoldDB" id="A0ABD1F663"/>
<dbReference type="Gene3D" id="2.40.30.10">
    <property type="entry name" value="Translation factors"/>
    <property type="match status" value="1"/>
</dbReference>
<accession>A0ABD1F663</accession>
<reference evidence="15 16" key="1">
    <citation type="submission" date="2024-05" db="EMBL/GenBank/DDBJ databases">
        <title>Genetic variation in Jamaican populations of the coffee berry borer (Hypothenemus hampei).</title>
        <authorList>
            <person name="Errbii M."/>
            <person name="Myrie A."/>
        </authorList>
    </citation>
    <scope>NUCLEOTIDE SEQUENCE [LARGE SCALE GENOMIC DNA]</scope>
    <source>
        <strain evidence="15">JA-Hopewell-2020-01-JO</strain>
        <tissue evidence="15">Whole body</tissue>
    </source>
</reference>
<evidence type="ECO:0000259" key="13">
    <source>
        <dbReference type="Pfam" id="PF20258"/>
    </source>
</evidence>
<dbReference type="SUPFAM" id="SSF52402">
    <property type="entry name" value="Adenine nucleotide alpha hydrolases-like"/>
    <property type="match status" value="1"/>
</dbReference>
<evidence type="ECO:0000313" key="16">
    <source>
        <dbReference type="Proteomes" id="UP001566132"/>
    </source>
</evidence>
<comment type="catalytic activity">
    <reaction evidence="12">
        <text>5-taurinomethyluridine(34) in tRNA + S-sulfanyl-L-cysteinyl-[protein] + AH2 + ATP = 5-taurinomethyl-2-thiouridine(34) in tRNA + L-cysteinyl-[protein] + A + AMP + diphosphate + H(+)</text>
        <dbReference type="Rhea" id="RHEA:47040"/>
        <dbReference type="Rhea" id="RHEA-COMP:10131"/>
        <dbReference type="Rhea" id="RHEA-COMP:11726"/>
        <dbReference type="Rhea" id="RHEA-COMP:11732"/>
        <dbReference type="Rhea" id="RHEA-COMP:11733"/>
        <dbReference type="ChEBI" id="CHEBI:13193"/>
        <dbReference type="ChEBI" id="CHEBI:15378"/>
        <dbReference type="ChEBI" id="CHEBI:17499"/>
        <dbReference type="ChEBI" id="CHEBI:29950"/>
        <dbReference type="ChEBI" id="CHEBI:30616"/>
        <dbReference type="ChEBI" id="CHEBI:33019"/>
        <dbReference type="ChEBI" id="CHEBI:61963"/>
        <dbReference type="ChEBI" id="CHEBI:87171"/>
        <dbReference type="ChEBI" id="CHEBI:87172"/>
        <dbReference type="ChEBI" id="CHEBI:456215"/>
        <dbReference type="EC" id="2.8.1.14"/>
    </reaction>
</comment>
<keyword evidence="7" id="KW-0819">tRNA processing</keyword>
<comment type="function">
    <text evidence="1">Catalyzes the 2-thiolation of uridine at the wobble position (U34) of mitochondrial tRNA(Lys), tRNA(Glu) and tRNA(Gln). Required for the formation of 5-taurinomethyl-2-thiouridine (tm5s2U) of mitochondrial tRNA(Lys), tRNA(Glu), and tRNA(Gln) at the wobble position. ATP is required to activate the C2 atom of the wobble base.</text>
</comment>
<dbReference type="InterPro" id="IPR004506">
    <property type="entry name" value="MnmA-like"/>
</dbReference>
<keyword evidence="10" id="KW-0694">RNA-binding</keyword>
<dbReference type="InterPro" id="IPR046885">
    <property type="entry name" value="MnmA-like_C"/>
</dbReference>
<dbReference type="Pfam" id="PF20259">
    <property type="entry name" value="tRNA_Me_trans_M"/>
    <property type="match status" value="1"/>
</dbReference>
<evidence type="ECO:0000313" key="15">
    <source>
        <dbReference type="EMBL" id="KAL1512866.1"/>
    </source>
</evidence>
<keyword evidence="8" id="KW-0547">Nucleotide-binding</keyword>
<dbReference type="FunFam" id="3.40.50.620:FF:000104">
    <property type="entry name" value="Mitochondrial tRNA-specific 2-thiouridylase 1"/>
    <property type="match status" value="1"/>
</dbReference>
<feature type="domain" description="tRNA-specific 2-thiouridylase MnmA-like C-terminal" evidence="13">
    <location>
        <begin position="288"/>
        <end position="364"/>
    </location>
</feature>
<organism evidence="15 16">
    <name type="scientific">Hypothenemus hampei</name>
    <name type="common">Coffee berry borer</name>
    <dbReference type="NCBI Taxonomy" id="57062"/>
    <lineage>
        <taxon>Eukaryota</taxon>
        <taxon>Metazoa</taxon>
        <taxon>Ecdysozoa</taxon>
        <taxon>Arthropoda</taxon>
        <taxon>Hexapoda</taxon>
        <taxon>Insecta</taxon>
        <taxon>Pterygota</taxon>
        <taxon>Neoptera</taxon>
        <taxon>Endopterygota</taxon>
        <taxon>Coleoptera</taxon>
        <taxon>Polyphaga</taxon>
        <taxon>Cucujiformia</taxon>
        <taxon>Curculionidae</taxon>
        <taxon>Scolytinae</taxon>
        <taxon>Hypothenemus</taxon>
    </lineage>
</organism>
<evidence type="ECO:0000256" key="5">
    <source>
        <dbReference type="ARBA" id="ARBA00022555"/>
    </source>
</evidence>
<evidence type="ECO:0000256" key="8">
    <source>
        <dbReference type="ARBA" id="ARBA00022741"/>
    </source>
</evidence>
<keyword evidence="9" id="KW-0067">ATP-binding</keyword>
<sequence>MIKRVALGISGGVDSAIAALLLKNRGYDVQGVFMKNWDISDEKGSCRADEDYKDAAYVCEKLKIKLHHVNFVKEYWNEVFCALIREYESGFTPNPDVLCNRNLKFHHFYNYAIDKLKVDAIATGHYANTSFGPFLENFKPNQAVKLLKAKDSIKDQTFFLCQVHQEALQRTMFPLGDLMKWEVKQMAIENGLEKIAVKAESMGICFIGSRNFKDFIEQYIPDKPGKFIDIDTGETIGEHKGLHQWTLGQRSGLHGLPDPYFVCRKNVDDNIIYVAQGTKHPVMHSNLLCTSSPHWIHSTPKELLNDQILFSDFKFQHSQNSVSCKVCQTTNGLVVKLEEPMRAVTAGQYAVFYQGQECLGSAKILDIGASNFTLNYLKNGKLNCIQSFLNEENKDVFDNNKDRNKKNKVVELNIC</sequence>
<evidence type="ECO:0000256" key="9">
    <source>
        <dbReference type="ARBA" id="ARBA00022840"/>
    </source>
</evidence>
<dbReference type="GO" id="GO:0005739">
    <property type="term" value="C:mitochondrion"/>
    <property type="evidence" value="ECO:0007669"/>
    <property type="project" value="UniProtKB-SubCell"/>
</dbReference>
<name>A0ABD1F663_HYPHA</name>
<dbReference type="GO" id="GO:0061708">
    <property type="term" value="F:tRNA-5-taurinomethyluridine 2-sulfurtransferase"/>
    <property type="evidence" value="ECO:0007669"/>
    <property type="project" value="UniProtKB-EC"/>
</dbReference>
<keyword evidence="11" id="KW-1015">Disulfide bond</keyword>
<dbReference type="Gene3D" id="2.30.30.280">
    <property type="entry name" value="Adenine nucleotide alpha hydrolases-like domains"/>
    <property type="match status" value="1"/>
</dbReference>
<dbReference type="EMBL" id="JBDJPC010000002">
    <property type="protein sequence ID" value="KAL1512866.1"/>
    <property type="molecule type" value="Genomic_DNA"/>
</dbReference>
<dbReference type="NCBIfam" id="TIGR00420">
    <property type="entry name" value="trmU"/>
    <property type="match status" value="1"/>
</dbReference>
<dbReference type="PANTHER" id="PTHR11933">
    <property type="entry name" value="TRNA 5-METHYLAMINOMETHYL-2-THIOURIDYLATE -METHYLTRANSFERASE"/>
    <property type="match status" value="1"/>
</dbReference>
<comment type="caution">
    <text evidence="15">The sequence shown here is derived from an EMBL/GenBank/DDBJ whole genome shotgun (WGS) entry which is preliminary data.</text>
</comment>
<dbReference type="CDD" id="cd01998">
    <property type="entry name" value="MnmA_TRMU-like"/>
    <property type="match status" value="1"/>
</dbReference>
<dbReference type="FunFam" id="2.30.30.280:FF:000001">
    <property type="entry name" value="tRNA-specific 2-thiouridylase MnmA"/>
    <property type="match status" value="1"/>
</dbReference>
<evidence type="ECO:0000256" key="6">
    <source>
        <dbReference type="ARBA" id="ARBA00022679"/>
    </source>
</evidence>
<dbReference type="GO" id="GO:0000049">
    <property type="term" value="F:tRNA binding"/>
    <property type="evidence" value="ECO:0007669"/>
    <property type="project" value="UniProtKB-KW"/>
</dbReference>
<protein>
    <recommendedName>
        <fullName evidence="4">tRNA-5-taurinomethyluridine 2-sulfurtransferase</fullName>
        <ecNumber evidence="4">2.8.1.14</ecNumber>
    </recommendedName>
</protein>
<dbReference type="InterPro" id="IPR046884">
    <property type="entry name" value="MnmA-like_central"/>
</dbReference>
<dbReference type="InterPro" id="IPR023382">
    <property type="entry name" value="MnmA-like_central_sf"/>
</dbReference>
<comment type="subcellular location">
    <subcellularLocation>
        <location evidence="2">Mitochondrion</location>
    </subcellularLocation>
</comment>
<keyword evidence="5" id="KW-0820">tRNA-binding</keyword>
<dbReference type="Gene3D" id="3.40.50.620">
    <property type="entry name" value="HUPs"/>
    <property type="match status" value="1"/>
</dbReference>
<dbReference type="GO" id="GO:0008033">
    <property type="term" value="P:tRNA processing"/>
    <property type="evidence" value="ECO:0007669"/>
    <property type="project" value="UniProtKB-KW"/>
</dbReference>
<evidence type="ECO:0000256" key="12">
    <source>
        <dbReference type="ARBA" id="ARBA00049564"/>
    </source>
</evidence>
<evidence type="ECO:0000256" key="2">
    <source>
        <dbReference type="ARBA" id="ARBA00004173"/>
    </source>
</evidence>
<evidence type="ECO:0000256" key="10">
    <source>
        <dbReference type="ARBA" id="ARBA00022884"/>
    </source>
</evidence>
<evidence type="ECO:0000256" key="4">
    <source>
        <dbReference type="ARBA" id="ARBA00011953"/>
    </source>
</evidence>
<evidence type="ECO:0000259" key="14">
    <source>
        <dbReference type="Pfam" id="PF20259"/>
    </source>
</evidence>
<dbReference type="Pfam" id="PF03054">
    <property type="entry name" value="tRNA_Me_trans"/>
    <property type="match status" value="1"/>
</dbReference>
<evidence type="ECO:0000256" key="7">
    <source>
        <dbReference type="ARBA" id="ARBA00022694"/>
    </source>
</evidence>
<comment type="similarity">
    <text evidence="3">Belongs to the MnmA/TRMU family.</text>
</comment>